<reference evidence="6" key="2">
    <citation type="submission" date="2023-01" db="EMBL/GenBank/DDBJ databases">
        <authorList>
            <person name="Sun Q."/>
            <person name="Evtushenko L."/>
        </authorList>
    </citation>
    <scope>NUCLEOTIDE SEQUENCE</scope>
    <source>
        <strain evidence="6">VKM Ac-1321</strain>
    </source>
</reference>
<dbReference type="PANTHER" id="PTHR10961">
    <property type="entry name" value="PEROXISOMAL SARCOSINE OXIDASE"/>
    <property type="match status" value="1"/>
</dbReference>
<dbReference type="PANTHER" id="PTHR10961:SF7">
    <property type="entry name" value="FAD DEPENDENT OXIDOREDUCTASE DOMAIN-CONTAINING PROTEIN"/>
    <property type="match status" value="1"/>
</dbReference>
<dbReference type="GO" id="GO:0050660">
    <property type="term" value="F:flavin adenine dinucleotide binding"/>
    <property type="evidence" value="ECO:0007669"/>
    <property type="project" value="InterPro"/>
</dbReference>
<name>A0A9W6KGG4_9ACTN</name>
<accession>A0A9W6KGG4</accession>
<dbReference type="SUPFAM" id="SSF54373">
    <property type="entry name" value="FAD-linked reductases, C-terminal domain"/>
    <property type="match status" value="1"/>
</dbReference>
<sequence>MGYDVIVAGLGGMGSSAAYHLARRGRRVLGLERFGAAHDLGSSHGGSRITRQAYFEHPDYVPMILRSYELWEQLQRDSGRDLLTITGGLFMGPAGSLTVDGTRRTAERWNLPHEMLDAQAIRRRFPQFRPGDDDVALFERLVGVLRPEAAVEANLALAGRHGAELHFHEPVEAWTEAGSRVTVSTANGTYEADQLVICPGAWASQLLPDLGVPLAVERQVQFWFQPTAHTPEMPIFIWEDPSGTQVYGFPPIDGEIKVAFFRGGEQTTPDTIDRGVRDEEVERIAGYLSARVPHIPGTFLRAKTCMYTNTPDTHFVIARHPGHERVTVACGFSGHGFKFVPVVGEILADLALRGATDHPIALFDPRRALATGP</sequence>
<dbReference type="InterPro" id="IPR006076">
    <property type="entry name" value="FAD-dep_OxRdtase"/>
</dbReference>
<dbReference type="Proteomes" id="UP001143480">
    <property type="component" value="Unassembled WGS sequence"/>
</dbReference>
<dbReference type="Gene3D" id="3.30.9.10">
    <property type="entry name" value="D-Amino Acid Oxidase, subunit A, domain 2"/>
    <property type="match status" value="1"/>
</dbReference>
<dbReference type="GO" id="GO:0008115">
    <property type="term" value="F:sarcosine oxidase activity"/>
    <property type="evidence" value="ECO:0007669"/>
    <property type="project" value="TreeGrafter"/>
</dbReference>
<reference evidence="6" key="1">
    <citation type="journal article" date="2014" name="Int. J. Syst. Evol. Microbiol.">
        <title>Complete genome sequence of Corynebacterium casei LMG S-19264T (=DSM 44701T), isolated from a smear-ripened cheese.</title>
        <authorList>
            <consortium name="US DOE Joint Genome Institute (JGI-PGF)"/>
            <person name="Walter F."/>
            <person name="Albersmeier A."/>
            <person name="Kalinowski J."/>
            <person name="Ruckert C."/>
        </authorList>
    </citation>
    <scope>NUCLEOTIDE SEQUENCE</scope>
    <source>
        <strain evidence="6">VKM Ac-1321</strain>
    </source>
</reference>
<dbReference type="Pfam" id="PF01266">
    <property type="entry name" value="DAO"/>
    <property type="match status" value="1"/>
</dbReference>
<comment type="caution">
    <text evidence="6">The sequence shown here is derived from an EMBL/GenBank/DDBJ whole genome shotgun (WGS) entry which is preliminary data.</text>
</comment>
<evidence type="ECO:0000313" key="7">
    <source>
        <dbReference type="Proteomes" id="UP001143480"/>
    </source>
</evidence>
<dbReference type="NCBIfam" id="NF008425">
    <property type="entry name" value="PRK11259.1"/>
    <property type="match status" value="1"/>
</dbReference>
<proteinExistence type="predicted"/>
<keyword evidence="4" id="KW-0560">Oxidoreductase</keyword>
<dbReference type="SUPFAM" id="SSF51905">
    <property type="entry name" value="FAD/NAD(P)-binding domain"/>
    <property type="match status" value="1"/>
</dbReference>
<evidence type="ECO:0000313" key="6">
    <source>
        <dbReference type="EMBL" id="GLL00289.1"/>
    </source>
</evidence>
<evidence type="ECO:0000256" key="2">
    <source>
        <dbReference type="ARBA" id="ARBA00022630"/>
    </source>
</evidence>
<evidence type="ECO:0000256" key="4">
    <source>
        <dbReference type="ARBA" id="ARBA00023002"/>
    </source>
</evidence>
<dbReference type="Gene3D" id="3.50.50.60">
    <property type="entry name" value="FAD/NAD(P)-binding domain"/>
    <property type="match status" value="1"/>
</dbReference>
<evidence type="ECO:0000256" key="3">
    <source>
        <dbReference type="ARBA" id="ARBA00022827"/>
    </source>
</evidence>
<dbReference type="InterPro" id="IPR036188">
    <property type="entry name" value="FAD/NAD-bd_sf"/>
</dbReference>
<dbReference type="InterPro" id="IPR045170">
    <property type="entry name" value="MTOX"/>
</dbReference>
<keyword evidence="2" id="KW-0285">Flavoprotein</keyword>
<gene>
    <name evidence="6" type="primary">solA_2</name>
    <name evidence="6" type="ORF">GCM10017581_020290</name>
</gene>
<dbReference type="AlphaFoldDB" id="A0A9W6KGG4"/>
<keyword evidence="7" id="KW-1185">Reference proteome</keyword>
<keyword evidence="3" id="KW-0274">FAD</keyword>
<protein>
    <submittedName>
        <fullName evidence="6">N-methyltryptophan oxidase</fullName>
    </submittedName>
</protein>
<evidence type="ECO:0000256" key="1">
    <source>
        <dbReference type="ARBA" id="ARBA00001974"/>
    </source>
</evidence>
<feature type="domain" description="FAD dependent oxidoreductase" evidence="5">
    <location>
        <begin position="4"/>
        <end position="350"/>
    </location>
</feature>
<evidence type="ECO:0000259" key="5">
    <source>
        <dbReference type="Pfam" id="PF01266"/>
    </source>
</evidence>
<comment type="cofactor">
    <cofactor evidence="1">
        <name>FAD</name>
        <dbReference type="ChEBI" id="CHEBI:57692"/>
    </cofactor>
</comment>
<organism evidence="6 7">
    <name type="scientific">Dactylosporangium matsuzakiense</name>
    <dbReference type="NCBI Taxonomy" id="53360"/>
    <lineage>
        <taxon>Bacteria</taxon>
        <taxon>Bacillati</taxon>
        <taxon>Actinomycetota</taxon>
        <taxon>Actinomycetes</taxon>
        <taxon>Micromonosporales</taxon>
        <taxon>Micromonosporaceae</taxon>
        <taxon>Dactylosporangium</taxon>
    </lineage>
</organism>
<dbReference type="EMBL" id="BSFP01000008">
    <property type="protein sequence ID" value="GLL00289.1"/>
    <property type="molecule type" value="Genomic_DNA"/>
</dbReference>